<keyword evidence="1" id="KW-0880">Kelch repeat</keyword>
<dbReference type="AlphaFoldDB" id="A0A9N8HI46"/>
<name>A0A9N8HI46_9STRA</name>
<evidence type="ECO:0000256" key="3">
    <source>
        <dbReference type="SAM" id="MobiDB-lite"/>
    </source>
</evidence>
<evidence type="ECO:0000256" key="1">
    <source>
        <dbReference type="ARBA" id="ARBA00022441"/>
    </source>
</evidence>
<dbReference type="SUPFAM" id="SSF82185">
    <property type="entry name" value="Histone H3 K4-specific methyltransferase SET7/9 N-terminal domain"/>
    <property type="match status" value="1"/>
</dbReference>
<sequence>MTVRSDQTPSVSWEPLPTFSKSFQPRKDATAVSLQYGKFLVLGGQTVQKKSRQDDQEATYNGTTKTQLLEWNMRRTLPWPSLQDARFGAAAVNYNDESLWVFGGANDEGRVLGSVEGFSLQSHHNPQWTWTLAPQPLPTPRVYAAAVAVPTEHAVLIVGGRNNSWQELNTMEWGQLLFDTDEQVDVVTISWTTLNNLNSLLPGPRMGCAAVMLNETSLVVMGGYDGRSWQKTCHMYEFSMGHVVEGIWKDLPDMIETVRFPKAVRYYKYLLVVGEKEESPLAPTSTTIIQCYDSDQRQWVWSKTCAECPSPVDVISLHGNHLYAFGAANAVAGVTTDKEMKKSASIFTCGLSTLDPRMVRASLPSVTAIAPAAADDDAPTIVAMEAVLVPEDESSSFKPPAKAAAARRGTIIAEPTEVSIKLRHVVKIKLSERSYYTGQLRRKDGTYVPHGQGLLVWVEEDKDDLDALRQSTNSVNNPPPSSYYKGQFLNGFRHGLGEMYLQVEDKHYFGAFEYGSWEGMGSLKIRSRGFSFFGQFATGEMTGNGRCSYRVRVGDLWKQKTYSGGFSRGLAHGKGVIADYLTGRIEEDREFKEEDLFGLGALAGTPSIMGSGTPTPQQQQQQQQQQGSNNVDV</sequence>
<feature type="compositionally biased region" description="Low complexity" evidence="3">
    <location>
        <begin position="617"/>
        <end position="626"/>
    </location>
</feature>
<organism evidence="4 5">
    <name type="scientific">Seminavis robusta</name>
    <dbReference type="NCBI Taxonomy" id="568900"/>
    <lineage>
        <taxon>Eukaryota</taxon>
        <taxon>Sar</taxon>
        <taxon>Stramenopiles</taxon>
        <taxon>Ochrophyta</taxon>
        <taxon>Bacillariophyta</taxon>
        <taxon>Bacillariophyceae</taxon>
        <taxon>Bacillariophycidae</taxon>
        <taxon>Naviculales</taxon>
        <taxon>Naviculaceae</taxon>
        <taxon>Seminavis</taxon>
    </lineage>
</organism>
<proteinExistence type="predicted"/>
<comment type="caution">
    <text evidence="4">The sequence shown here is derived from an EMBL/GenBank/DDBJ whole genome shotgun (WGS) entry which is preliminary data.</text>
</comment>
<accession>A0A9N8HI46</accession>
<protein>
    <submittedName>
        <fullName evidence="4">Uncharacterized protein</fullName>
    </submittedName>
</protein>
<dbReference type="EMBL" id="CAICTM010000480">
    <property type="protein sequence ID" value="CAB9511348.1"/>
    <property type="molecule type" value="Genomic_DNA"/>
</dbReference>
<dbReference type="OrthoDB" id="191037at2759"/>
<dbReference type="Pfam" id="PF02493">
    <property type="entry name" value="MORN"/>
    <property type="match status" value="2"/>
</dbReference>
<dbReference type="Gene3D" id="2.120.10.80">
    <property type="entry name" value="Kelch-type beta propeller"/>
    <property type="match status" value="2"/>
</dbReference>
<dbReference type="PANTHER" id="PTHR46093:SF18">
    <property type="entry name" value="FIBRONECTIN TYPE-III DOMAIN-CONTAINING PROTEIN"/>
    <property type="match status" value="1"/>
</dbReference>
<gene>
    <name evidence="4" type="ORF">SEMRO_481_G151490.1</name>
</gene>
<feature type="region of interest" description="Disordered" evidence="3">
    <location>
        <begin position="605"/>
        <end position="633"/>
    </location>
</feature>
<evidence type="ECO:0000313" key="4">
    <source>
        <dbReference type="EMBL" id="CAB9511348.1"/>
    </source>
</evidence>
<dbReference type="PANTHER" id="PTHR46093">
    <property type="entry name" value="ACYL-COA-BINDING DOMAIN-CONTAINING PROTEIN 5"/>
    <property type="match status" value="1"/>
</dbReference>
<reference evidence="4" key="1">
    <citation type="submission" date="2020-06" db="EMBL/GenBank/DDBJ databases">
        <authorList>
            <consortium name="Plant Systems Biology data submission"/>
        </authorList>
    </citation>
    <scope>NUCLEOTIDE SEQUENCE</scope>
    <source>
        <strain evidence="4">D6</strain>
    </source>
</reference>
<keyword evidence="2" id="KW-0677">Repeat</keyword>
<evidence type="ECO:0000313" key="5">
    <source>
        <dbReference type="Proteomes" id="UP001153069"/>
    </source>
</evidence>
<dbReference type="InterPro" id="IPR003409">
    <property type="entry name" value="MORN"/>
</dbReference>
<dbReference type="Pfam" id="PF24681">
    <property type="entry name" value="Kelch_KLHDC2_KLHL20_DRC7"/>
    <property type="match status" value="1"/>
</dbReference>
<evidence type="ECO:0000256" key="2">
    <source>
        <dbReference type="ARBA" id="ARBA00022737"/>
    </source>
</evidence>
<dbReference type="InterPro" id="IPR015915">
    <property type="entry name" value="Kelch-typ_b-propeller"/>
</dbReference>
<dbReference type="SUPFAM" id="SSF117281">
    <property type="entry name" value="Kelch motif"/>
    <property type="match status" value="1"/>
</dbReference>
<dbReference type="Proteomes" id="UP001153069">
    <property type="component" value="Unassembled WGS sequence"/>
</dbReference>
<keyword evidence="5" id="KW-1185">Reference proteome</keyword>